<accession>A0ABW1FZR4</accession>
<gene>
    <name evidence="2" type="ORF">ACFP3V_12350</name>
</gene>
<dbReference type="Proteomes" id="UP001596174">
    <property type="component" value="Unassembled WGS sequence"/>
</dbReference>
<feature type="compositionally biased region" description="Low complexity" evidence="1">
    <location>
        <begin position="185"/>
        <end position="199"/>
    </location>
</feature>
<evidence type="ECO:0000313" key="3">
    <source>
        <dbReference type="Proteomes" id="UP001596174"/>
    </source>
</evidence>
<feature type="region of interest" description="Disordered" evidence="1">
    <location>
        <begin position="94"/>
        <end position="207"/>
    </location>
</feature>
<feature type="compositionally biased region" description="Acidic residues" evidence="1">
    <location>
        <begin position="102"/>
        <end position="111"/>
    </location>
</feature>
<dbReference type="RefSeq" id="WP_380582981.1">
    <property type="nucleotide sequence ID" value="NZ_JBHSQJ010000047.1"/>
</dbReference>
<keyword evidence="3" id="KW-1185">Reference proteome</keyword>
<protein>
    <submittedName>
        <fullName evidence="2">ABC transporter substrate-binding protein</fullName>
    </submittedName>
</protein>
<sequence length="207" mass="21905">MMTKAKIGAAVLGGYMLGRKKKARLALGLGALLAGAKLKPKDLAGALAGSPLLGSVNDQLRGELLSAGREAANSVLTAKANSLADALHERTLDLREGRGGGEAEDEHEDEQGDRSDKNLDERDERDERARGDGRDEGDGQRDGQKEEAESRAPARKSARRSTTQTARKAAPATRKAADRTRRAKTQTSGSRSSGAASGSRSRRSDDD</sequence>
<proteinExistence type="predicted"/>
<organism evidence="2 3">
    <name type="scientific">Streptacidiphilus monticola</name>
    <dbReference type="NCBI Taxonomy" id="2161674"/>
    <lineage>
        <taxon>Bacteria</taxon>
        <taxon>Bacillati</taxon>
        <taxon>Actinomycetota</taxon>
        <taxon>Actinomycetes</taxon>
        <taxon>Kitasatosporales</taxon>
        <taxon>Streptomycetaceae</taxon>
        <taxon>Streptacidiphilus</taxon>
    </lineage>
</organism>
<feature type="compositionally biased region" description="Basic and acidic residues" evidence="1">
    <location>
        <begin position="112"/>
        <end position="152"/>
    </location>
</feature>
<reference evidence="3" key="1">
    <citation type="journal article" date="2019" name="Int. J. Syst. Evol. Microbiol.">
        <title>The Global Catalogue of Microorganisms (GCM) 10K type strain sequencing project: providing services to taxonomists for standard genome sequencing and annotation.</title>
        <authorList>
            <consortium name="The Broad Institute Genomics Platform"/>
            <consortium name="The Broad Institute Genome Sequencing Center for Infectious Disease"/>
            <person name="Wu L."/>
            <person name="Ma J."/>
        </authorList>
    </citation>
    <scope>NUCLEOTIDE SEQUENCE [LARGE SCALE GENOMIC DNA]</scope>
    <source>
        <strain evidence="3">JCM 4816</strain>
    </source>
</reference>
<name>A0ABW1FZR4_9ACTN</name>
<dbReference type="EMBL" id="JBHSQJ010000047">
    <property type="protein sequence ID" value="MFC5908000.1"/>
    <property type="molecule type" value="Genomic_DNA"/>
</dbReference>
<evidence type="ECO:0000256" key="1">
    <source>
        <dbReference type="SAM" id="MobiDB-lite"/>
    </source>
</evidence>
<evidence type="ECO:0000313" key="2">
    <source>
        <dbReference type="EMBL" id="MFC5908000.1"/>
    </source>
</evidence>
<comment type="caution">
    <text evidence="2">The sequence shown here is derived from an EMBL/GenBank/DDBJ whole genome shotgun (WGS) entry which is preliminary data.</text>
</comment>
<feature type="compositionally biased region" description="Low complexity" evidence="1">
    <location>
        <begin position="160"/>
        <end position="174"/>
    </location>
</feature>